<keyword evidence="3" id="KW-1185">Reference proteome</keyword>
<reference evidence="3" key="1">
    <citation type="journal article" date="2013" name="Stand. Genomic Sci.">
        <title>Complete genome sequence of Desulfocapsa sulfexigens, a marine deltaproteobacterium specialized in disproportionating inorganic sulfur compounds.</title>
        <authorList>
            <person name="Finster K.W."/>
            <person name="Kjeldsen K.U."/>
            <person name="Kube M."/>
            <person name="Reinhardt R."/>
            <person name="Mussmann M."/>
            <person name="Amann R."/>
            <person name="Schreiber L."/>
        </authorList>
    </citation>
    <scope>NUCLEOTIDE SEQUENCE [LARGE SCALE GENOMIC DNA]</scope>
    <source>
        <strain evidence="3">DSM 10523 / SB164P1</strain>
    </source>
</reference>
<dbReference type="eggNOG" id="COG2864">
    <property type="taxonomic scope" value="Bacteria"/>
</dbReference>
<proteinExistence type="predicted"/>
<dbReference type="RefSeq" id="WP_015402837.1">
    <property type="nucleotide sequence ID" value="NC_020304.1"/>
</dbReference>
<dbReference type="SUPFAM" id="SSF48695">
    <property type="entry name" value="Multiheme cytochromes"/>
    <property type="match status" value="1"/>
</dbReference>
<dbReference type="Proteomes" id="UP000011721">
    <property type="component" value="Chromosome"/>
</dbReference>
<dbReference type="AlphaFoldDB" id="M1NBF7"/>
<feature type="compositionally biased region" description="Polar residues" evidence="1">
    <location>
        <begin position="287"/>
        <end position="306"/>
    </location>
</feature>
<dbReference type="OrthoDB" id="9814800at2"/>
<protein>
    <submittedName>
        <fullName evidence="2">Uncharacterized protein</fullName>
    </submittedName>
</protein>
<evidence type="ECO:0000313" key="2">
    <source>
        <dbReference type="EMBL" id="AGF77139.1"/>
    </source>
</evidence>
<name>M1NBF7_DESSD</name>
<evidence type="ECO:0000256" key="1">
    <source>
        <dbReference type="SAM" id="MobiDB-lite"/>
    </source>
</evidence>
<dbReference type="EMBL" id="CP003985">
    <property type="protein sequence ID" value="AGF77139.1"/>
    <property type="molecule type" value="Genomic_DNA"/>
</dbReference>
<dbReference type="STRING" id="1167006.UWK_00558"/>
<accession>M1NBF7</accession>
<sequence length="306" mass="34899">MKCFFTKLYVLAFMGLVAFFGVLIWNLTFAHLIHEYHARQGDVTITPSGENDKKDVGNQTFDKMILESEDRVKHYLGYRVLEEQRIEGHFHHIGFDVGPDNRSYCRSCHGDMPHDSVKDIRAFLNMHAFFVACQTCHVKLTDDERTNVYKWYDRKTGEIVESPVNGAPPGTYNAKIVPFIREDGKLVRIDSEEKIQFATDYKTNEKALSEGQKSKAKKIIHQIISKLPVSCEECHTKNNPTLPLADLGYPKARIDSITSTEVVGMIKNYTEFHMPKMLNPGEVSPAAPQQTELQPQQMAEPQPTQH</sequence>
<dbReference type="KEGG" id="dsf:UWK_00558"/>
<dbReference type="InterPro" id="IPR036280">
    <property type="entry name" value="Multihaem_cyt_sf"/>
</dbReference>
<feature type="region of interest" description="Disordered" evidence="1">
    <location>
        <begin position="278"/>
        <end position="306"/>
    </location>
</feature>
<organism evidence="2 3">
    <name type="scientific">Desulfocapsa sulfexigens (strain DSM 10523 / SB164P1)</name>
    <dbReference type="NCBI Taxonomy" id="1167006"/>
    <lineage>
        <taxon>Bacteria</taxon>
        <taxon>Pseudomonadati</taxon>
        <taxon>Thermodesulfobacteriota</taxon>
        <taxon>Desulfobulbia</taxon>
        <taxon>Desulfobulbales</taxon>
        <taxon>Desulfocapsaceae</taxon>
        <taxon>Desulfocapsa</taxon>
    </lineage>
</organism>
<dbReference type="HOGENOM" id="CLU_1025718_0_0_7"/>
<evidence type="ECO:0000313" key="3">
    <source>
        <dbReference type="Proteomes" id="UP000011721"/>
    </source>
</evidence>
<gene>
    <name evidence="2" type="ordered locus">UWK_00558</name>
</gene>